<organism evidence="1 2">
    <name type="scientific">Methylomonas aurea</name>
    <dbReference type="NCBI Taxonomy" id="2952224"/>
    <lineage>
        <taxon>Bacteria</taxon>
        <taxon>Pseudomonadati</taxon>
        <taxon>Pseudomonadota</taxon>
        <taxon>Gammaproteobacteria</taxon>
        <taxon>Methylococcales</taxon>
        <taxon>Methylococcaceae</taxon>
        <taxon>Methylomonas</taxon>
    </lineage>
</organism>
<evidence type="ECO:0000313" key="2">
    <source>
        <dbReference type="Proteomes" id="UP001524569"/>
    </source>
</evidence>
<reference evidence="1 2" key="1">
    <citation type="submission" date="2022-07" db="EMBL/GenBank/DDBJ databases">
        <title>Methylomonas rivi sp. nov., Methylomonas rosea sp. nov., Methylomonas aureus sp. nov. and Methylomonas subterranea sp. nov., four novel methanotrophs isolated from a freshwater creek and the deep terrestrial subsurface.</title>
        <authorList>
            <person name="Abin C."/>
            <person name="Sankaranarayanan K."/>
            <person name="Garner C."/>
            <person name="Sindelar R."/>
            <person name="Kotary K."/>
            <person name="Garner R."/>
            <person name="Barclay S."/>
            <person name="Lawson P."/>
            <person name="Krumholz L."/>
        </authorList>
    </citation>
    <scope>NUCLEOTIDE SEQUENCE [LARGE SCALE GENOMIC DNA]</scope>
    <source>
        <strain evidence="1 2">SURF-1</strain>
    </source>
</reference>
<gene>
    <name evidence="1" type="ORF">NP603_20425</name>
</gene>
<protein>
    <submittedName>
        <fullName evidence="1">Uncharacterized protein</fullName>
    </submittedName>
</protein>
<name>A0ABT1UML8_9GAMM</name>
<keyword evidence="2" id="KW-1185">Reference proteome</keyword>
<evidence type="ECO:0000313" key="1">
    <source>
        <dbReference type="EMBL" id="MCQ8183489.1"/>
    </source>
</evidence>
<accession>A0ABT1UML8</accession>
<sequence length="1385" mass="158196">MLSGAWLGSENVYSAALLSSVEDYKGEARGYLRSAHNWLNNYFDEREKDKTHRHEERLKDEDIVELAFAHLNLFGAQKCVNHIASWRPPDVGFRVTKLLVSRLIDAGQFVTIDEIAELGCRNIYIMLAIADELVAVGKLPPIKALQNSLVLLGHSRTRIKKTKASSHWREKSLHFAIVSFAEACAASGLCFSNIQRVLKHYLPTTATYPIYSDHADSEERRLFVRSTALKALLSGNLQPDLKLLMPEQWLDKQPKYEREQDIKRFEQVVGSLMPWYLLRAQSLLGSVDNTDALTQTASEQSKRACAQRYQSHDRLPFELTLARFECLVFNPEVTEAALNDFVTELSSKDLRFSTTDRLNALRTACRLAHLSNLRKPLERSCRDMIATDKDGGPESLADGYIQLARAVLPVNPEDAKAYFDEAIEVVSKFGDELVDRWQAIVAAAKRSADGGYASPESAYRFIRCAELVGNTVVEEKYWDRDEAIKTCFKLHHTSAFAALSRWRDRNIGWIGEQLPALVQAAIKTKQLTSAVGWSLAVFSQNYGLDSFVALCIELETDNSRRQVILDHAVRDLRLRDNSETSWQTLANTAQQFSLSNKDLNQVLAFYADQVKLPSQVEKDEPSTSIYRVDKDPPDWQTLFVGLDLTSSTGLSQAIDRFDAITGPRSPENFWQELFNRAPENKASQILDCIINAESADAFDVEYGLNAFPSAWRENISVQRAWHKVFQSVGRRFPSRYTNYYSRIYYLEKLQATEQEIELLNQGILEGLANSYNQADARTLFGFSHAVSTFITPEQAADVLDFGLKRFEEHIDDQYADGLWADWLTPTESITEAIAGFIWSALGSPRSAERWQAAHCVRRLAETGCAEEIDSLISWMTKDNVGAFGSHKYPFYNLHARQYLLIAIARAAMDVPQIFLKHHAIFAHYALNDIPQAIIQKYAADIALLLEAAVPNTYDPDVLEKLRQVGLSPFPVRTVEGYGDYFDSSWHERGEVDKSLGFHFSYDFDRYWFEPLGDVFGVSSTQVEELARQTLFKYWNICMDGEYVRDSRQDLWRSDRDTWHSHASYPKTDDYQFYLSYHAMLAVATKLLQAMPIVHKNDWYENAWQEWLQRHLLSRSDNRWLADRRDPAPLSRRAWLKNDKSDSWRWEIVADDFLEGLLLERDGKTWLNVSGSWSDNDSDRIEQFYIASAFVHPEASTALLNALTTCSNPRDYKIPDYQEEGMEFDEPPFQIQGWIYSKSQDKGLDEYDPFAGDISYPPYRPGESIVEQFGLWTDCEQRNWYSPNAENPVMVSELWGDKPPNGRDSPVRHGNRVNASLDFLTNVCARLGQDLIIKAQIERRYAYNSYRAKTDDGIEYPPPYSKVYLLSAGGKLRDAGKSYQLRESPS</sequence>
<dbReference type="RefSeq" id="WP_256612710.1">
    <property type="nucleotide sequence ID" value="NZ_JANIBM010000050.1"/>
</dbReference>
<proteinExistence type="predicted"/>
<dbReference type="Proteomes" id="UP001524569">
    <property type="component" value="Unassembled WGS sequence"/>
</dbReference>
<dbReference type="EMBL" id="JANIBM010000050">
    <property type="protein sequence ID" value="MCQ8183489.1"/>
    <property type="molecule type" value="Genomic_DNA"/>
</dbReference>
<comment type="caution">
    <text evidence="1">The sequence shown here is derived from an EMBL/GenBank/DDBJ whole genome shotgun (WGS) entry which is preliminary data.</text>
</comment>